<dbReference type="GO" id="GO:0008410">
    <property type="term" value="F:CoA-transferase activity"/>
    <property type="evidence" value="ECO:0007669"/>
    <property type="project" value="TreeGrafter"/>
</dbReference>
<dbReference type="SUPFAM" id="SSF89796">
    <property type="entry name" value="CoA-transferase family III (CaiB/BaiF)"/>
    <property type="match status" value="1"/>
</dbReference>
<dbReference type="InterPro" id="IPR023606">
    <property type="entry name" value="CoA-Trfase_III_dom_1_sf"/>
</dbReference>
<dbReference type="InterPro" id="IPR003673">
    <property type="entry name" value="CoA-Trfase_fam_III"/>
</dbReference>
<keyword evidence="1 2" id="KW-0808">Transferase</keyword>
<evidence type="ECO:0000313" key="3">
    <source>
        <dbReference type="Proteomes" id="UP000242763"/>
    </source>
</evidence>
<organism evidence="2 3">
    <name type="scientific">Aquamicrobium aerolatum DSM 21857</name>
    <dbReference type="NCBI Taxonomy" id="1121003"/>
    <lineage>
        <taxon>Bacteria</taxon>
        <taxon>Pseudomonadati</taxon>
        <taxon>Pseudomonadota</taxon>
        <taxon>Alphaproteobacteria</taxon>
        <taxon>Hyphomicrobiales</taxon>
        <taxon>Phyllobacteriaceae</taxon>
        <taxon>Aerobium</taxon>
    </lineage>
</organism>
<dbReference type="Gene3D" id="3.30.1540.10">
    <property type="entry name" value="formyl-coa transferase, domain 3"/>
    <property type="match status" value="1"/>
</dbReference>
<dbReference type="PANTHER" id="PTHR48207:SF3">
    <property type="entry name" value="SUCCINATE--HYDROXYMETHYLGLUTARATE COA-TRANSFERASE"/>
    <property type="match status" value="1"/>
</dbReference>
<name>A0A1I3SDM8_9HYPH</name>
<dbReference type="PANTHER" id="PTHR48207">
    <property type="entry name" value="SUCCINATE--HYDROXYMETHYLGLUTARATE COA-TRANSFERASE"/>
    <property type="match status" value="1"/>
</dbReference>
<gene>
    <name evidence="2" type="ORF">SAMN03080618_03333</name>
</gene>
<dbReference type="STRING" id="1121003.SAMN03080618_03333"/>
<dbReference type="OrthoDB" id="9806585at2"/>
<dbReference type="AlphaFoldDB" id="A0A1I3SDM8"/>
<evidence type="ECO:0000313" key="2">
    <source>
        <dbReference type="EMBL" id="SFJ56500.1"/>
    </source>
</evidence>
<accession>A0A1I3SDM8</accession>
<protein>
    <submittedName>
        <fullName evidence="2">Crotonobetainyl-CoA:carnitine CoA-transferase CaiB</fullName>
    </submittedName>
</protein>
<dbReference type="EMBL" id="FORF01000029">
    <property type="protein sequence ID" value="SFJ56500.1"/>
    <property type="molecule type" value="Genomic_DNA"/>
</dbReference>
<sequence>MKALSDVTVLDFTHMLSGPYGTMLLADLGARTIKIEPIGEGEGTRRLLAQDPAVSVDGMGAYFLTLNRNKESVSVNLKDPQGLAVVRDLVKHADVVFENFSPGVMDRLGLGYEELSAINPGIISCSVSGFGHEGPHSNRPAFDMVAQAMGGGMSITGEPGGKALRAGIPIGDLGGGVFGALAVLAALRARDRTGVGQRLDISMLDVQISLLNYMATMYFLSGKAPAAEGNGHFVHVPYDTFRTTTRGIVIAVITDGFWHALVELLGIEALRAPEFDRQPGRLAKRDYINGLVQEAMEQESCEVWLERLQAMRIPCAPVNDFEHALSDPQILARGMVAEVPLLNGRTVRMPGNPIKMSAFPDSYTSPPTVGLHTDEILGGMLGMSAEHIAALREKGAIG</sequence>
<dbReference type="Proteomes" id="UP000242763">
    <property type="component" value="Unassembled WGS sequence"/>
</dbReference>
<dbReference type="Gene3D" id="3.40.50.10540">
    <property type="entry name" value="Crotonobetainyl-coa:carnitine coa-transferase, domain 1"/>
    <property type="match status" value="1"/>
</dbReference>
<dbReference type="RefSeq" id="WP_091524688.1">
    <property type="nucleotide sequence ID" value="NZ_FORF01000029.1"/>
</dbReference>
<reference evidence="3" key="1">
    <citation type="submission" date="2016-10" db="EMBL/GenBank/DDBJ databases">
        <authorList>
            <person name="Varghese N."/>
            <person name="Submissions S."/>
        </authorList>
    </citation>
    <scope>NUCLEOTIDE SEQUENCE [LARGE SCALE GENOMIC DNA]</scope>
    <source>
        <strain evidence="3">DSM 21857</strain>
    </source>
</reference>
<dbReference type="Pfam" id="PF02515">
    <property type="entry name" value="CoA_transf_3"/>
    <property type="match status" value="1"/>
</dbReference>
<keyword evidence="3" id="KW-1185">Reference proteome</keyword>
<dbReference type="InterPro" id="IPR050483">
    <property type="entry name" value="CoA-transferase_III_domain"/>
</dbReference>
<evidence type="ECO:0000256" key="1">
    <source>
        <dbReference type="ARBA" id="ARBA00022679"/>
    </source>
</evidence>
<dbReference type="InterPro" id="IPR044855">
    <property type="entry name" value="CoA-Trfase_III_dom3_sf"/>
</dbReference>
<proteinExistence type="predicted"/>